<organism evidence="1 2">
    <name type="scientific">Dictyostelium firmibasis</name>
    <dbReference type="NCBI Taxonomy" id="79012"/>
    <lineage>
        <taxon>Eukaryota</taxon>
        <taxon>Amoebozoa</taxon>
        <taxon>Evosea</taxon>
        <taxon>Eumycetozoa</taxon>
        <taxon>Dictyostelia</taxon>
        <taxon>Dictyosteliales</taxon>
        <taxon>Dictyosteliaceae</taxon>
        <taxon>Dictyostelium</taxon>
    </lineage>
</organism>
<gene>
    <name evidence="1" type="ORF">RB653_000305</name>
</gene>
<protein>
    <submittedName>
        <fullName evidence="1">Uncharacterized protein</fullName>
    </submittedName>
</protein>
<evidence type="ECO:0000313" key="2">
    <source>
        <dbReference type="Proteomes" id="UP001344447"/>
    </source>
</evidence>
<evidence type="ECO:0000313" key="1">
    <source>
        <dbReference type="EMBL" id="KAK5580289.1"/>
    </source>
</evidence>
<dbReference type="Proteomes" id="UP001344447">
    <property type="component" value="Unassembled WGS sequence"/>
</dbReference>
<name>A0AAN7TV18_9MYCE</name>
<comment type="caution">
    <text evidence="1">The sequence shown here is derived from an EMBL/GenBank/DDBJ whole genome shotgun (WGS) entry which is preliminary data.</text>
</comment>
<dbReference type="EMBL" id="JAVFKY010000002">
    <property type="protein sequence ID" value="KAK5580289.1"/>
    <property type="molecule type" value="Genomic_DNA"/>
</dbReference>
<sequence>MEMNPQTL</sequence>
<accession>A0AAN7TV18</accession>
<reference evidence="1 2" key="1">
    <citation type="submission" date="2023-11" db="EMBL/GenBank/DDBJ databases">
        <title>Dfirmibasis_genome.</title>
        <authorList>
            <person name="Edelbroek B."/>
            <person name="Kjellin J."/>
            <person name="Jerlstrom-Hultqvist J."/>
            <person name="Soderbom F."/>
        </authorList>
    </citation>
    <scope>NUCLEOTIDE SEQUENCE [LARGE SCALE GENOMIC DNA]</scope>
    <source>
        <strain evidence="1 2">TNS-C-14</strain>
    </source>
</reference>
<keyword evidence="2" id="KW-1185">Reference proteome</keyword>
<proteinExistence type="predicted"/>